<dbReference type="STRING" id="1221996.QY95_01025"/>
<dbReference type="InterPro" id="IPR028098">
    <property type="entry name" value="Glyco_trans_4-like_N"/>
</dbReference>
<proteinExistence type="inferred from homology"/>
<dbReference type="GO" id="GO:0016757">
    <property type="term" value="F:glycosyltransferase activity"/>
    <property type="evidence" value="ECO:0007669"/>
    <property type="project" value="InterPro"/>
</dbReference>
<evidence type="ECO:0000259" key="2">
    <source>
        <dbReference type="Pfam" id="PF00534"/>
    </source>
</evidence>
<protein>
    <submittedName>
        <fullName evidence="4">Poly(Glycerol-phosphate) alpha-glucosyltransferase</fullName>
    </submittedName>
</protein>
<dbReference type="PANTHER" id="PTHR12526:SF638">
    <property type="entry name" value="SPORE COAT PROTEIN SA"/>
    <property type="match status" value="1"/>
</dbReference>
<dbReference type="InterPro" id="IPR001296">
    <property type="entry name" value="Glyco_trans_1"/>
</dbReference>
<dbReference type="Proteomes" id="UP000031563">
    <property type="component" value="Unassembled WGS sequence"/>
</dbReference>
<dbReference type="AlphaFoldDB" id="A0A0F5I708"/>
<comment type="caution">
    <text evidence="4">The sequence shown here is derived from an EMBL/GenBank/DDBJ whole genome shotgun (WGS) entry which is preliminary data.</text>
</comment>
<keyword evidence="5" id="KW-1185">Reference proteome</keyword>
<feature type="domain" description="Glycosyl transferase family 1" evidence="2">
    <location>
        <begin position="194"/>
        <end position="347"/>
    </location>
</feature>
<dbReference type="SUPFAM" id="SSF53756">
    <property type="entry name" value="UDP-Glycosyltransferase/glycogen phosphorylase"/>
    <property type="match status" value="1"/>
</dbReference>
<evidence type="ECO:0000259" key="3">
    <source>
        <dbReference type="Pfam" id="PF13439"/>
    </source>
</evidence>
<comment type="similarity">
    <text evidence="1">Belongs to the glycosyltransferase group 1 family. Glycosyltransferase 4 subfamily.</text>
</comment>
<reference evidence="4" key="1">
    <citation type="submission" date="2015-02" db="EMBL/GenBank/DDBJ databases">
        <title>Genome Assembly of Bacillaceae bacterium MTCC 8252.</title>
        <authorList>
            <person name="Verma A."/>
            <person name="Khatri I."/>
            <person name="Mual P."/>
            <person name="Subramanian S."/>
            <person name="Krishnamurthi S."/>
        </authorList>
    </citation>
    <scope>NUCLEOTIDE SEQUENCE [LARGE SCALE GENOMIC DNA]</scope>
    <source>
        <strain evidence="4">MTCC 8252</strain>
    </source>
</reference>
<dbReference type="PANTHER" id="PTHR12526">
    <property type="entry name" value="GLYCOSYLTRANSFERASE"/>
    <property type="match status" value="1"/>
</dbReference>
<accession>A0A0F5I708</accession>
<sequence>MGTVFFMEKIKGGTAMKVLHLISGGETGGSKKHVITLLEKFSKEEVTLALMQEGAFAEEARQKGIQTKVFSQSSRYDVSILKKLVSFIKEESFDILHTHGPRANLFGIYLKKKTGIRWVTTVHSDPSLDFVKSGVKGKVFTTLSMYAVKKMDGYFAVSERFKQNLMKLGVSGEKIHTIYNGIDFTETTAEPISRSEFGLSDEDFVMAMVARLHPIKGHTIVFDAMRSIEEEKRPHLLLVGDGPIKDELMQEAAKRGLESHVHFLGFRSDVDRIYATSDLALLASYSESFPLALLEAADQYVPLLTTDVGGVNELIDRGETGWIVPVGEAGPYADAIGQAMEKKEKGELKKMGEKLYVYASSHFSLGNLAERMKQIYDKIVT</sequence>
<dbReference type="Gene3D" id="3.40.50.2000">
    <property type="entry name" value="Glycogen Phosphorylase B"/>
    <property type="match status" value="2"/>
</dbReference>
<dbReference type="Pfam" id="PF00534">
    <property type="entry name" value="Glycos_transf_1"/>
    <property type="match status" value="1"/>
</dbReference>
<dbReference type="Pfam" id="PF13439">
    <property type="entry name" value="Glyco_transf_4"/>
    <property type="match status" value="1"/>
</dbReference>
<evidence type="ECO:0000256" key="1">
    <source>
        <dbReference type="ARBA" id="ARBA00009481"/>
    </source>
</evidence>
<dbReference type="EMBL" id="JWIR02000025">
    <property type="protein sequence ID" value="KKB40962.1"/>
    <property type="molecule type" value="Genomic_DNA"/>
</dbReference>
<feature type="domain" description="Glycosyltransferase subfamily 4-like N-terminal" evidence="3">
    <location>
        <begin position="28"/>
        <end position="184"/>
    </location>
</feature>
<evidence type="ECO:0000313" key="4">
    <source>
        <dbReference type="EMBL" id="KKB40962.1"/>
    </source>
</evidence>
<name>A0A0F5I708_BACTR</name>
<organism evidence="4 5">
    <name type="scientific">Bacillus thermotolerans</name>
    <name type="common">Quasibacillus thermotolerans</name>
    <dbReference type="NCBI Taxonomy" id="1221996"/>
    <lineage>
        <taxon>Bacteria</taxon>
        <taxon>Bacillati</taxon>
        <taxon>Bacillota</taxon>
        <taxon>Bacilli</taxon>
        <taxon>Bacillales</taxon>
        <taxon>Bacillaceae</taxon>
        <taxon>Bacillus</taxon>
    </lineage>
</organism>
<evidence type="ECO:0000313" key="5">
    <source>
        <dbReference type="Proteomes" id="UP000031563"/>
    </source>
</evidence>
<gene>
    <name evidence="4" type="ORF">QY95_01025</name>
</gene>